<keyword evidence="3" id="KW-1185">Reference proteome</keyword>
<dbReference type="RefSeq" id="WP_111870627.1">
    <property type="nucleotide sequence ID" value="NZ_QLYX01000014.1"/>
</dbReference>
<dbReference type="EMBL" id="QLYX01000014">
    <property type="protein sequence ID" value="RAY12144.1"/>
    <property type="molecule type" value="Genomic_DNA"/>
</dbReference>
<name>A0A365GZ77_9ACTN</name>
<evidence type="ECO:0000313" key="2">
    <source>
        <dbReference type="EMBL" id="RAY12144.1"/>
    </source>
</evidence>
<evidence type="ECO:0000259" key="1">
    <source>
        <dbReference type="SMART" id="SM00881"/>
    </source>
</evidence>
<dbReference type="PANTHER" id="PTHR33303:SF2">
    <property type="entry name" value="COA-BINDING DOMAIN-CONTAINING PROTEIN"/>
    <property type="match status" value="1"/>
</dbReference>
<dbReference type="Proteomes" id="UP000251891">
    <property type="component" value="Unassembled WGS sequence"/>
</dbReference>
<dbReference type="SMART" id="SM00881">
    <property type="entry name" value="CoA_binding"/>
    <property type="match status" value="1"/>
</dbReference>
<proteinExistence type="predicted"/>
<dbReference type="Pfam" id="PF13380">
    <property type="entry name" value="CoA_binding_2"/>
    <property type="match status" value="1"/>
</dbReference>
<reference evidence="2 3" key="1">
    <citation type="submission" date="2018-06" db="EMBL/GenBank/DDBJ databases">
        <title>Actinomadura craniellae sp. nov. isolated from marine sponge Craniella sp.</title>
        <authorList>
            <person name="Li L."/>
            <person name="Xu Q.H."/>
            <person name="Lin H.W."/>
            <person name="Lu Y.H."/>
        </authorList>
    </citation>
    <scope>NUCLEOTIDE SEQUENCE [LARGE SCALE GENOMIC DNA]</scope>
    <source>
        <strain evidence="2 3">LHW63021</strain>
    </source>
</reference>
<dbReference type="InterPro" id="IPR036291">
    <property type="entry name" value="NAD(P)-bd_dom_sf"/>
</dbReference>
<dbReference type="AlphaFoldDB" id="A0A365GZ77"/>
<dbReference type="OrthoDB" id="9804695at2"/>
<comment type="caution">
    <text evidence="2">The sequence shown here is derived from an EMBL/GenBank/DDBJ whole genome shotgun (WGS) entry which is preliminary data.</text>
</comment>
<organism evidence="2 3">
    <name type="scientific">Actinomadura craniellae</name>
    <dbReference type="NCBI Taxonomy" id="2231787"/>
    <lineage>
        <taxon>Bacteria</taxon>
        <taxon>Bacillati</taxon>
        <taxon>Actinomycetota</taxon>
        <taxon>Actinomycetes</taxon>
        <taxon>Streptosporangiales</taxon>
        <taxon>Thermomonosporaceae</taxon>
        <taxon>Actinomadura</taxon>
    </lineage>
</organism>
<dbReference type="InterPro" id="IPR003781">
    <property type="entry name" value="CoA-bd"/>
</dbReference>
<accession>A0A365GZ77</accession>
<gene>
    <name evidence="2" type="ORF">DPM19_25800</name>
</gene>
<feature type="domain" description="CoA-binding" evidence="1">
    <location>
        <begin position="15"/>
        <end position="109"/>
    </location>
</feature>
<evidence type="ECO:0000313" key="3">
    <source>
        <dbReference type="Proteomes" id="UP000251891"/>
    </source>
</evidence>
<dbReference type="SUPFAM" id="SSF51735">
    <property type="entry name" value="NAD(P)-binding Rossmann-fold domains"/>
    <property type="match status" value="1"/>
</dbReference>
<dbReference type="Gene3D" id="3.40.50.720">
    <property type="entry name" value="NAD(P)-binding Rossmann-like Domain"/>
    <property type="match status" value="1"/>
</dbReference>
<dbReference type="PANTHER" id="PTHR33303">
    <property type="entry name" value="CYTOPLASMIC PROTEIN-RELATED"/>
    <property type="match status" value="1"/>
</dbReference>
<sequence>MSDRYADQDVIERLLGDSRVWAFVGLADNPHRTVYDQAMLLQHRGKRIIPVHPAREPVLGEPAYASLTDVPGDVQIDVVGVYRRSEHAGGVIDEAITRGAKAVWLPLGVIDEAAAERALAAGLDVVMDRCPAVEWSLRR</sequence>
<protein>
    <submittedName>
        <fullName evidence="2">CoA-binding protein</fullName>
    </submittedName>
</protein>